<feature type="region of interest" description="Disordered" evidence="1">
    <location>
        <begin position="60"/>
        <end position="82"/>
    </location>
</feature>
<evidence type="ECO:0000256" key="1">
    <source>
        <dbReference type="SAM" id="MobiDB-lite"/>
    </source>
</evidence>
<dbReference type="InterPro" id="IPR046151">
    <property type="entry name" value="DUF6153"/>
</dbReference>
<name>A0ABP5NRN3_9MICC</name>
<proteinExistence type="predicted"/>
<evidence type="ECO:0000313" key="3">
    <source>
        <dbReference type="Proteomes" id="UP001500432"/>
    </source>
</evidence>
<gene>
    <name evidence="2" type="ORF">GCM10009849_28930</name>
</gene>
<reference evidence="3" key="1">
    <citation type="journal article" date="2019" name="Int. J. Syst. Evol. Microbiol.">
        <title>The Global Catalogue of Microorganisms (GCM) 10K type strain sequencing project: providing services to taxonomists for standard genome sequencing and annotation.</title>
        <authorList>
            <consortium name="The Broad Institute Genomics Platform"/>
            <consortium name="The Broad Institute Genome Sequencing Center for Infectious Disease"/>
            <person name="Wu L."/>
            <person name="Ma J."/>
        </authorList>
    </citation>
    <scope>NUCLEOTIDE SEQUENCE [LARGE SCALE GENOMIC DNA]</scope>
    <source>
        <strain evidence="3">JCM 16034</strain>
    </source>
</reference>
<protein>
    <submittedName>
        <fullName evidence="2">Uncharacterized protein</fullName>
    </submittedName>
</protein>
<keyword evidence="3" id="KW-1185">Reference proteome</keyword>
<dbReference type="Pfam" id="PF19650">
    <property type="entry name" value="DUF6153"/>
    <property type="match status" value="1"/>
</dbReference>
<comment type="caution">
    <text evidence="2">The sequence shown here is derived from an EMBL/GenBank/DDBJ whole genome shotgun (WGS) entry which is preliminary data.</text>
</comment>
<accession>A0ABP5NRN3</accession>
<sequence>MSVHIDTTRAGHRALVPVPGAEWCRNVRWLLVLALALGVLAMHAAPGASTTHTTTPAVAHAAPAHHAHGSNPGSDHSTGPDILLASDKRFAGWGPDECTQGSGDAPVHAAHCIPAPGGVPPAPPAVVVLERSDALPQPPAASVPRSILPRAPAPDLTQLSISRT</sequence>
<organism evidence="2 3">
    <name type="scientific">Sinomonas flava</name>
    <dbReference type="NCBI Taxonomy" id="496857"/>
    <lineage>
        <taxon>Bacteria</taxon>
        <taxon>Bacillati</taxon>
        <taxon>Actinomycetota</taxon>
        <taxon>Actinomycetes</taxon>
        <taxon>Micrococcales</taxon>
        <taxon>Micrococcaceae</taxon>
        <taxon>Sinomonas</taxon>
    </lineage>
</organism>
<dbReference type="EMBL" id="BAAAQW010000009">
    <property type="protein sequence ID" value="GAA2202057.1"/>
    <property type="molecule type" value="Genomic_DNA"/>
</dbReference>
<evidence type="ECO:0000313" key="2">
    <source>
        <dbReference type="EMBL" id="GAA2202057.1"/>
    </source>
</evidence>
<feature type="region of interest" description="Disordered" evidence="1">
    <location>
        <begin position="133"/>
        <end position="164"/>
    </location>
</feature>
<dbReference type="Proteomes" id="UP001500432">
    <property type="component" value="Unassembled WGS sequence"/>
</dbReference>